<evidence type="ECO:0000256" key="2">
    <source>
        <dbReference type="ARBA" id="ARBA00022723"/>
    </source>
</evidence>
<dbReference type="EMBL" id="OX465079">
    <property type="protein sequence ID" value="CAI9275204.1"/>
    <property type="molecule type" value="Genomic_DNA"/>
</dbReference>
<dbReference type="GO" id="GO:0046872">
    <property type="term" value="F:metal ion binding"/>
    <property type="evidence" value="ECO:0007669"/>
    <property type="project" value="UniProtKB-KW"/>
</dbReference>
<reference evidence="6" key="1">
    <citation type="submission" date="2023-04" db="EMBL/GenBank/DDBJ databases">
        <authorList>
            <person name="Vijverberg K."/>
            <person name="Xiong W."/>
            <person name="Schranz E."/>
        </authorList>
    </citation>
    <scope>NUCLEOTIDE SEQUENCE</scope>
</reference>
<dbReference type="Proteomes" id="UP001177003">
    <property type="component" value="Chromosome 3"/>
</dbReference>
<evidence type="ECO:0000256" key="1">
    <source>
        <dbReference type="ARBA" id="ARBA00007879"/>
    </source>
</evidence>
<dbReference type="GO" id="GO:0005634">
    <property type="term" value="C:nucleus"/>
    <property type="evidence" value="ECO:0007669"/>
    <property type="project" value="TreeGrafter"/>
</dbReference>
<evidence type="ECO:0000313" key="7">
    <source>
        <dbReference type="Proteomes" id="UP001177003"/>
    </source>
</evidence>
<proteinExistence type="inferred from homology"/>
<keyword evidence="3" id="KW-0223">Dioxygenase</keyword>
<gene>
    <name evidence="6" type="ORF">LSALG_LOCUS15245</name>
</gene>
<keyword evidence="7" id="KW-1185">Reference proteome</keyword>
<comment type="similarity">
    <text evidence="1">Belongs to the alkB family.</text>
</comment>
<dbReference type="AlphaFoldDB" id="A0AA35YJQ8"/>
<dbReference type="InterPro" id="IPR032862">
    <property type="entry name" value="ALKBH6"/>
</dbReference>
<keyword evidence="4" id="KW-0560">Oxidoreductase</keyword>
<dbReference type="PANTHER" id="PTHR46030">
    <property type="entry name" value="ALPHA-KETOGLUTARATE-DEPENDENT DIOXYGENASE ALKB HOMOLOG 6"/>
    <property type="match status" value="1"/>
</dbReference>
<sequence length="214" mass="24270">MKVLNFRSICKQREMESKDHLNKFEVGSVPTLYYIPDFISDSDQKLLLNQEGLSMKKVLCLKSPHQDGSAYFPVVAILSLGSPVIMDFTPHSTLADTTSNIQETSHGNLQNYPPFSIALMPRSLLVFKDTTYSGDGCTWIPVIENFTVHHDLKNFNGFQKKNISITKNRRWLKFKFLIYCLSQGDSDGAYQGVIRLFLSNEDEIHLTMQGNGIP</sequence>
<evidence type="ECO:0000256" key="3">
    <source>
        <dbReference type="ARBA" id="ARBA00022964"/>
    </source>
</evidence>
<dbReference type="SUPFAM" id="SSF51197">
    <property type="entry name" value="Clavaminate synthase-like"/>
    <property type="match status" value="1"/>
</dbReference>
<evidence type="ECO:0000256" key="4">
    <source>
        <dbReference type="ARBA" id="ARBA00023002"/>
    </source>
</evidence>
<evidence type="ECO:0000256" key="5">
    <source>
        <dbReference type="ARBA" id="ARBA00023004"/>
    </source>
</evidence>
<keyword evidence="2" id="KW-0479">Metal-binding</keyword>
<evidence type="ECO:0000313" key="6">
    <source>
        <dbReference type="EMBL" id="CAI9275204.1"/>
    </source>
</evidence>
<organism evidence="6 7">
    <name type="scientific">Lactuca saligna</name>
    <name type="common">Willowleaf lettuce</name>
    <dbReference type="NCBI Taxonomy" id="75948"/>
    <lineage>
        <taxon>Eukaryota</taxon>
        <taxon>Viridiplantae</taxon>
        <taxon>Streptophyta</taxon>
        <taxon>Embryophyta</taxon>
        <taxon>Tracheophyta</taxon>
        <taxon>Spermatophyta</taxon>
        <taxon>Magnoliopsida</taxon>
        <taxon>eudicotyledons</taxon>
        <taxon>Gunneridae</taxon>
        <taxon>Pentapetalae</taxon>
        <taxon>asterids</taxon>
        <taxon>campanulids</taxon>
        <taxon>Asterales</taxon>
        <taxon>Asteraceae</taxon>
        <taxon>Cichorioideae</taxon>
        <taxon>Cichorieae</taxon>
        <taxon>Lactucinae</taxon>
        <taxon>Lactuca</taxon>
    </lineage>
</organism>
<dbReference type="GO" id="GO:0051213">
    <property type="term" value="F:dioxygenase activity"/>
    <property type="evidence" value="ECO:0007669"/>
    <property type="project" value="UniProtKB-KW"/>
</dbReference>
<dbReference type="Gene3D" id="2.60.120.1520">
    <property type="match status" value="1"/>
</dbReference>
<name>A0AA35YJQ8_LACSI</name>
<protein>
    <submittedName>
        <fullName evidence="6">Uncharacterized protein</fullName>
    </submittedName>
</protein>
<keyword evidence="5" id="KW-0408">Iron</keyword>
<dbReference type="PANTHER" id="PTHR46030:SF1">
    <property type="entry name" value="ALPHA-KETOGLUTARATE-DEPENDENT DIOXYGENASE ALKB HOMOLOG 6"/>
    <property type="match status" value="1"/>
</dbReference>
<accession>A0AA35YJQ8</accession>